<reference evidence="4" key="1">
    <citation type="submission" date="2015-09" db="EMBL/GenBank/DDBJ databases">
        <title>Complete sequence of Algoriphagus sp. M8-2.</title>
        <authorList>
            <person name="Shintani M."/>
        </authorList>
    </citation>
    <scope>NUCLEOTIDE SEQUENCE [LARGE SCALE GENOMIC DNA]</scope>
    <source>
        <strain evidence="4">M8-2</strain>
    </source>
</reference>
<dbReference type="Gene3D" id="1.25.40.10">
    <property type="entry name" value="Tetratricopeptide repeat domain"/>
    <property type="match status" value="2"/>
</dbReference>
<keyword evidence="4" id="KW-1185">Reference proteome</keyword>
<feature type="transmembrane region" description="Helical" evidence="1">
    <location>
        <begin position="869"/>
        <end position="890"/>
    </location>
</feature>
<protein>
    <recommendedName>
        <fullName evidence="2">CHAT domain-containing protein</fullName>
    </recommendedName>
</protein>
<dbReference type="PANTHER" id="PTHR10098">
    <property type="entry name" value="RAPSYN-RELATED"/>
    <property type="match status" value="1"/>
</dbReference>
<dbReference type="InterPro" id="IPR024983">
    <property type="entry name" value="CHAT_dom"/>
</dbReference>
<dbReference type="KEGG" id="alm:AO498_12675"/>
<gene>
    <name evidence="3" type="ORF">AO498_12675</name>
</gene>
<evidence type="ECO:0000313" key="3">
    <source>
        <dbReference type="EMBL" id="AMQ57294.1"/>
    </source>
</evidence>
<sequence length="895" mass="102708">MNFSQNGKSALDEANRLYLIPNPTEEQELKAMELYQEVLNETPDSWLVPQVVEASERLGNLQLSFGMIQAAQASYRKGIDLNRAFSLSDSSVFLHHLYLGEAYFGLNRLDSSLYFLEAAERIQNHFGIEEEKDRLYNALGVYFYETGNFNRAYVYFSKAESFLNGQEGGALTYARYSFRSNMASALYKLEKYDSAQSMYRELLDLGINLNQVRMNLANTFIEQGKASEALAVLFEIDKEFANQSLSFNNLQAKAFLQLKRFDEFHETLSLGSEMISKGTFPKQNFQLGIHFGLWADFWAAEKQWTKALESVQQGLTFLHPEFEQLDIRANPTDFVLGVSVLSLYDILAQKAEIAWKAYSNTGEERFFKLGMETWDSAFALVRFISANYENDEARVFLGDQAFRSYQKAINDLTTFAIAKGSDELIKKAFVWIEESKAEGLINGNRLQAQKRKAGLPEELIQEEQNLLFSISRNYQKQLDETESLDVLEKERVDLQVRLSRLREKFRSFPKWELPEAQRFDFEHFRAKLSGQTAALSLFISDSYLYVFWIESEEFRWKRIELENFPLLELQQWTQDIRTPGFADSKLIQQSEPFANLIFEGFRDRLSAIAQLVIIPHGIFNDVPFEVFSLEDQHLLLDNTSVIYQFSARFIDPIEWERAPENKMGFAPFLEVLEDNSRGFLELKESKLELESFDQETFFGESATRDQFLQNAGEADILHLATHAVAAPSDPNQSFVAFHPSEEEFRVFVPEISSMDLNQVKLVYLSACETGAGKQSLSEGFVSLARSFAIAGAEQMVLTQWVSEDRVSAYLAGRFYQYLDEGDSPANSLRKAKLDLLNDPQMVQFHHPFYWSNFRLIGQPIHHEVSVREVFGIIAALLVLTGLVLAAWIWIRSKLG</sequence>
<dbReference type="InterPro" id="IPR019734">
    <property type="entry name" value="TPR_rpt"/>
</dbReference>
<dbReference type="InterPro" id="IPR011990">
    <property type="entry name" value="TPR-like_helical_dom_sf"/>
</dbReference>
<evidence type="ECO:0000256" key="1">
    <source>
        <dbReference type="SAM" id="Phobius"/>
    </source>
</evidence>
<dbReference type="PANTHER" id="PTHR10098:SF108">
    <property type="entry name" value="TETRATRICOPEPTIDE REPEAT PROTEIN 28"/>
    <property type="match status" value="1"/>
</dbReference>
<reference evidence="3 4" key="2">
    <citation type="journal article" date="2016" name="Genome Announc.">
        <title>Complete Genome Sequence of Algoriphagus sp. Strain M8-2, Isolated from a Brackish Lake.</title>
        <authorList>
            <person name="Muraguchi Y."/>
            <person name="Kushimoto K."/>
            <person name="Ohtsubo Y."/>
            <person name="Suzuki T."/>
            <person name="Dohra H."/>
            <person name="Kimbara K."/>
            <person name="Shintani M."/>
        </authorList>
    </citation>
    <scope>NUCLEOTIDE SEQUENCE [LARGE SCALE GENOMIC DNA]</scope>
    <source>
        <strain evidence="3 4">M8-2</strain>
    </source>
</reference>
<keyword evidence="1" id="KW-1133">Transmembrane helix</keyword>
<evidence type="ECO:0000313" key="4">
    <source>
        <dbReference type="Proteomes" id="UP000073816"/>
    </source>
</evidence>
<dbReference type="SUPFAM" id="SSF48452">
    <property type="entry name" value="TPR-like"/>
    <property type="match status" value="1"/>
</dbReference>
<dbReference type="SMART" id="SM00028">
    <property type="entry name" value="TPR"/>
    <property type="match status" value="4"/>
</dbReference>
<dbReference type="AlphaFoldDB" id="A0A142EQ89"/>
<dbReference type="PATRIC" id="fig|1727163.4.peg.2648"/>
<name>A0A142EQ89_9BACT</name>
<proteinExistence type="predicted"/>
<keyword evidence="1" id="KW-0472">Membrane</keyword>
<evidence type="ECO:0000259" key="2">
    <source>
        <dbReference type="Pfam" id="PF12770"/>
    </source>
</evidence>
<dbReference type="Pfam" id="PF12770">
    <property type="entry name" value="CHAT"/>
    <property type="match status" value="1"/>
</dbReference>
<feature type="domain" description="CHAT" evidence="2">
    <location>
        <begin position="604"/>
        <end position="858"/>
    </location>
</feature>
<dbReference type="Proteomes" id="UP000073816">
    <property type="component" value="Chromosome"/>
</dbReference>
<organism evidence="3 4">
    <name type="scientific">Algoriphagus sanaruensis</name>
    <dbReference type="NCBI Taxonomy" id="1727163"/>
    <lineage>
        <taxon>Bacteria</taxon>
        <taxon>Pseudomonadati</taxon>
        <taxon>Bacteroidota</taxon>
        <taxon>Cytophagia</taxon>
        <taxon>Cytophagales</taxon>
        <taxon>Cyclobacteriaceae</taxon>
        <taxon>Algoriphagus</taxon>
    </lineage>
</organism>
<dbReference type="EMBL" id="CP012836">
    <property type="protein sequence ID" value="AMQ57294.1"/>
    <property type="molecule type" value="Genomic_DNA"/>
</dbReference>
<accession>A0A142EQ89</accession>
<keyword evidence="1" id="KW-0812">Transmembrane</keyword>
<dbReference type="STRING" id="1727163.AO498_12675"/>